<reference evidence="1" key="1">
    <citation type="submission" date="2021-05" db="EMBL/GenBank/DDBJ databases">
        <title>Comparative genomics of three Colletotrichum scovillei strains and genetic complementation revealed genes involved fungal growth and virulence on chili pepper.</title>
        <authorList>
            <person name="Hsieh D.-K."/>
            <person name="Chuang S.-C."/>
            <person name="Chen C.-Y."/>
            <person name="Chao Y.-T."/>
            <person name="Lu M.-Y.J."/>
            <person name="Lee M.-H."/>
            <person name="Shih M.-C."/>
        </authorList>
    </citation>
    <scope>NUCLEOTIDE SEQUENCE</scope>
    <source>
        <strain evidence="1">Coll-153</strain>
    </source>
</reference>
<organism evidence="1 2">
    <name type="scientific">Colletotrichum scovillei</name>
    <dbReference type="NCBI Taxonomy" id="1209932"/>
    <lineage>
        <taxon>Eukaryota</taxon>
        <taxon>Fungi</taxon>
        <taxon>Dikarya</taxon>
        <taxon>Ascomycota</taxon>
        <taxon>Pezizomycotina</taxon>
        <taxon>Sordariomycetes</taxon>
        <taxon>Hypocreomycetidae</taxon>
        <taxon>Glomerellales</taxon>
        <taxon>Glomerellaceae</taxon>
        <taxon>Colletotrichum</taxon>
        <taxon>Colletotrichum acutatum species complex</taxon>
    </lineage>
</organism>
<gene>
    <name evidence="1" type="ORF">JMJ77_014903</name>
</gene>
<name>A0A9P7R1B5_9PEZI</name>
<accession>A0A9P7R1B5</accession>
<sequence length="134" mass="14771">MEVGFLLQSHPASMVSTTEEAAAGAGNQSDFTLHIFPFSLYSIMTRLTYAFGHRGSGKLELDMQLALVNLHRNENLSADYLLTVNSKGQKARGYGVPNIAAEQLSSVGEIPEDYRSALQFKAEFAATRNTWRAR</sequence>
<keyword evidence="2" id="KW-1185">Reference proteome</keyword>
<dbReference type="AlphaFoldDB" id="A0A9P7R1B5"/>
<comment type="caution">
    <text evidence="1">The sequence shown here is derived from an EMBL/GenBank/DDBJ whole genome shotgun (WGS) entry which is preliminary data.</text>
</comment>
<evidence type="ECO:0000313" key="2">
    <source>
        <dbReference type="Proteomes" id="UP000699042"/>
    </source>
</evidence>
<proteinExistence type="predicted"/>
<dbReference type="Proteomes" id="UP000699042">
    <property type="component" value="Unassembled WGS sequence"/>
</dbReference>
<dbReference type="EMBL" id="JAESDN010000008">
    <property type="protein sequence ID" value="KAG7046678.1"/>
    <property type="molecule type" value="Genomic_DNA"/>
</dbReference>
<protein>
    <submittedName>
        <fullName evidence="1">Thioredoxin-like protein</fullName>
    </submittedName>
</protein>
<evidence type="ECO:0000313" key="1">
    <source>
        <dbReference type="EMBL" id="KAG7046678.1"/>
    </source>
</evidence>